<dbReference type="GO" id="GO:0005576">
    <property type="term" value="C:extracellular region"/>
    <property type="evidence" value="ECO:0007669"/>
    <property type="project" value="UniProtKB-SubCell"/>
</dbReference>
<dbReference type="PANTHER" id="PTHR43856:SF1">
    <property type="entry name" value="MITOCHONDRIAL CARDIOLIPIN HYDROLASE"/>
    <property type="match status" value="1"/>
</dbReference>
<gene>
    <name evidence="13" type="ORF">SAMN05443248_0473</name>
</gene>
<evidence type="ECO:0000256" key="11">
    <source>
        <dbReference type="ARBA" id="ARBA00029594"/>
    </source>
</evidence>
<dbReference type="CDD" id="cd09128">
    <property type="entry name" value="PLDc_unchar1_2"/>
    <property type="match status" value="1"/>
</dbReference>
<evidence type="ECO:0000256" key="8">
    <source>
        <dbReference type="ARBA" id="ARBA00022801"/>
    </source>
</evidence>
<dbReference type="RefSeq" id="WP_079599858.1">
    <property type="nucleotide sequence ID" value="NZ_LT670817.1"/>
</dbReference>
<dbReference type="InterPro" id="IPR001736">
    <property type="entry name" value="PLipase_D/transphosphatidylase"/>
</dbReference>
<dbReference type="GO" id="GO:0016891">
    <property type="term" value="F:RNA endonuclease activity producing 5'-phosphomonoesters, hydrolytic mechanism"/>
    <property type="evidence" value="ECO:0007669"/>
    <property type="project" value="TreeGrafter"/>
</dbReference>
<dbReference type="SUPFAM" id="SSF56024">
    <property type="entry name" value="Phospholipase D/nuclease"/>
    <property type="match status" value="2"/>
</dbReference>
<name>A0A1M5HH93_9BRAD</name>
<dbReference type="OrthoDB" id="9811262at2"/>
<evidence type="ECO:0000256" key="9">
    <source>
        <dbReference type="ARBA" id="ARBA00022963"/>
    </source>
</evidence>
<keyword evidence="7" id="KW-0964">Secreted</keyword>
<keyword evidence="9" id="KW-0442">Lipid degradation</keyword>
<feature type="domain" description="PLD phosphodiesterase" evidence="12">
    <location>
        <begin position="466"/>
        <end position="493"/>
    </location>
</feature>
<dbReference type="AlphaFoldDB" id="A0A1M5HH93"/>
<dbReference type="InterPro" id="IPR051406">
    <property type="entry name" value="PLD_domain"/>
</dbReference>
<dbReference type="Gene3D" id="3.30.870.10">
    <property type="entry name" value="Endonuclease Chain A"/>
    <property type="match status" value="2"/>
</dbReference>
<keyword evidence="10" id="KW-0443">Lipid metabolism</keyword>
<dbReference type="PROSITE" id="PS50035">
    <property type="entry name" value="PLD"/>
    <property type="match status" value="1"/>
</dbReference>
<evidence type="ECO:0000256" key="6">
    <source>
        <dbReference type="ARBA" id="ARBA00018392"/>
    </source>
</evidence>
<comment type="subcellular location">
    <subcellularLocation>
        <location evidence="3">Secreted</location>
    </subcellularLocation>
</comment>
<dbReference type="GO" id="GO:0006793">
    <property type="term" value="P:phosphorus metabolic process"/>
    <property type="evidence" value="ECO:0007669"/>
    <property type="project" value="UniProtKB-ARBA"/>
</dbReference>
<evidence type="ECO:0000313" key="13">
    <source>
        <dbReference type="EMBL" id="SHG15315.1"/>
    </source>
</evidence>
<dbReference type="EC" id="3.1.4.4" evidence="5"/>
<reference evidence="13 14" key="1">
    <citation type="submission" date="2016-11" db="EMBL/GenBank/DDBJ databases">
        <authorList>
            <person name="Jaros S."/>
            <person name="Januszkiewicz K."/>
            <person name="Wedrychowicz H."/>
        </authorList>
    </citation>
    <scope>NUCLEOTIDE SEQUENCE [LARGE SCALE GENOMIC DNA]</scope>
    <source>
        <strain evidence="13 14">GAS138</strain>
    </source>
</reference>
<evidence type="ECO:0000256" key="10">
    <source>
        <dbReference type="ARBA" id="ARBA00023098"/>
    </source>
</evidence>
<dbReference type="GO" id="GO:0004630">
    <property type="term" value="F:phospholipase D activity"/>
    <property type="evidence" value="ECO:0007669"/>
    <property type="project" value="UniProtKB-EC"/>
</dbReference>
<evidence type="ECO:0000259" key="12">
    <source>
        <dbReference type="PROSITE" id="PS50035"/>
    </source>
</evidence>
<dbReference type="PANTHER" id="PTHR43856">
    <property type="entry name" value="CARDIOLIPIN HYDROLASE"/>
    <property type="match status" value="1"/>
</dbReference>
<dbReference type="EMBL" id="LT670817">
    <property type="protein sequence ID" value="SHG15315.1"/>
    <property type="molecule type" value="Genomic_DNA"/>
</dbReference>
<evidence type="ECO:0000256" key="2">
    <source>
        <dbReference type="ARBA" id="ARBA00003145"/>
    </source>
</evidence>
<organism evidence="13 14">
    <name type="scientific">Bradyrhizobium erythrophlei</name>
    <dbReference type="NCBI Taxonomy" id="1437360"/>
    <lineage>
        <taxon>Bacteria</taxon>
        <taxon>Pseudomonadati</taxon>
        <taxon>Pseudomonadota</taxon>
        <taxon>Alphaproteobacteria</taxon>
        <taxon>Hyphomicrobiales</taxon>
        <taxon>Nitrobacteraceae</taxon>
        <taxon>Bradyrhizobium</taxon>
    </lineage>
</organism>
<evidence type="ECO:0000256" key="5">
    <source>
        <dbReference type="ARBA" id="ARBA00012027"/>
    </source>
</evidence>
<dbReference type="Pfam" id="PF13091">
    <property type="entry name" value="PLDc_2"/>
    <property type="match status" value="1"/>
</dbReference>
<dbReference type="CDD" id="cd00138">
    <property type="entry name" value="PLDc_SF"/>
    <property type="match status" value="1"/>
</dbReference>
<accession>A0A1M5HH93</accession>
<evidence type="ECO:0000256" key="3">
    <source>
        <dbReference type="ARBA" id="ARBA00004613"/>
    </source>
</evidence>
<sequence>MDQPGIAQVSEAVKASFEPIMKALGPVRQQLMGVQDLVVTRPGYKYPPGAPPVPAIVVAVTPGTTPVQAADLEAKFAVPVAMIDATVEEQMAAAKKQPVSFGTPGGSMVSAFEKMMGGDEPLAFLPPKSGGYTEPDPPNLPLVKEAMELTICVSPEAGWGELESFLGETKSSLTVAMYQFTAPHIFKAIEQAVAPAGRKFELVLHPVPEKPAKSGVKAHDLDEQKDVINPLTTEMSNRFQMAWATLESKANPNGLFASAYHIKVAVRDSAAIWLSSGNWQSSNQPNVHPFVANPAPLEAGFQKKFNRDYHAIIKNQKLASIYEFYIKRDFQLSAAQAGQAVSVAAPDLFVPEDKPEAVSFAAPPQYFPPLRLNREVSVQPLLTPDNYAENALKLINSATKSVWFQNQYINFRGTSDDFTEFRLLIGALKDKIDKKLDVRIICRDMMKQESLDVLVALGFPKEVFRFQPACHNKTIIIDGKIVMFGSHNWSNEGVRTNRDASLIFDDPEIAVYLAQVYDYDWNTLATAHPTKTAPRVAKDGEAPPPGQKRVAFSAVFEDGM</sequence>
<evidence type="ECO:0000313" key="14">
    <source>
        <dbReference type="Proteomes" id="UP000189796"/>
    </source>
</evidence>
<dbReference type="Proteomes" id="UP000189796">
    <property type="component" value="Chromosome I"/>
</dbReference>
<keyword evidence="8" id="KW-0378">Hydrolase</keyword>
<comment type="function">
    <text evidence="2">Could be a virulence factor.</text>
</comment>
<dbReference type="InterPro" id="IPR025202">
    <property type="entry name" value="PLD-like_dom"/>
</dbReference>
<dbReference type="GO" id="GO:0016042">
    <property type="term" value="P:lipid catabolic process"/>
    <property type="evidence" value="ECO:0007669"/>
    <property type="project" value="UniProtKB-KW"/>
</dbReference>
<evidence type="ECO:0000256" key="7">
    <source>
        <dbReference type="ARBA" id="ARBA00022525"/>
    </source>
</evidence>
<comment type="catalytic activity">
    <reaction evidence="1">
        <text>a 1,2-diacyl-sn-glycero-3-phosphocholine + H2O = a 1,2-diacyl-sn-glycero-3-phosphate + choline + H(+)</text>
        <dbReference type="Rhea" id="RHEA:14445"/>
        <dbReference type="ChEBI" id="CHEBI:15354"/>
        <dbReference type="ChEBI" id="CHEBI:15377"/>
        <dbReference type="ChEBI" id="CHEBI:15378"/>
        <dbReference type="ChEBI" id="CHEBI:57643"/>
        <dbReference type="ChEBI" id="CHEBI:58608"/>
        <dbReference type="EC" id="3.1.4.4"/>
    </reaction>
</comment>
<comment type="similarity">
    <text evidence="4">Belongs to the phospholipase D family.</text>
</comment>
<evidence type="ECO:0000256" key="1">
    <source>
        <dbReference type="ARBA" id="ARBA00000798"/>
    </source>
</evidence>
<proteinExistence type="inferred from homology"/>
<evidence type="ECO:0000256" key="4">
    <source>
        <dbReference type="ARBA" id="ARBA00008664"/>
    </source>
</evidence>
<protein>
    <recommendedName>
        <fullName evidence="6">Phospholipase D</fullName>
        <ecNumber evidence="5">3.1.4.4</ecNumber>
    </recommendedName>
    <alternativeName>
        <fullName evidence="11">Choline phosphatase</fullName>
    </alternativeName>
</protein>